<dbReference type="SMART" id="SM00822">
    <property type="entry name" value="PKS_KR"/>
    <property type="match status" value="1"/>
</dbReference>
<dbReference type="RefSeq" id="WP_201429733.1">
    <property type="nucleotide sequence ID" value="NZ_JAEQBW010000001.1"/>
</dbReference>
<accession>A0A935C5X5</accession>
<dbReference type="CDD" id="cd05360">
    <property type="entry name" value="SDR_c3"/>
    <property type="match status" value="1"/>
</dbReference>
<feature type="transmembrane region" description="Helical" evidence="4">
    <location>
        <begin position="316"/>
        <end position="337"/>
    </location>
</feature>
<dbReference type="GO" id="GO:0016020">
    <property type="term" value="C:membrane"/>
    <property type="evidence" value="ECO:0007669"/>
    <property type="project" value="TreeGrafter"/>
</dbReference>
<organism evidence="6 7">
    <name type="scientific">Marivirga aurantiaca</name>
    <dbReference type="NCBI Taxonomy" id="2802615"/>
    <lineage>
        <taxon>Bacteria</taxon>
        <taxon>Pseudomonadati</taxon>
        <taxon>Bacteroidota</taxon>
        <taxon>Cytophagia</taxon>
        <taxon>Cytophagales</taxon>
        <taxon>Marivirgaceae</taxon>
        <taxon>Marivirga</taxon>
    </lineage>
</organism>
<feature type="domain" description="Ketoreductase" evidence="5">
    <location>
        <begin position="13"/>
        <end position="207"/>
    </location>
</feature>
<evidence type="ECO:0000259" key="5">
    <source>
        <dbReference type="SMART" id="SM00822"/>
    </source>
</evidence>
<evidence type="ECO:0000313" key="6">
    <source>
        <dbReference type="EMBL" id="MBK6264055.1"/>
    </source>
</evidence>
<sequence>MKPESKAINLPKGIVVITGASAGVGRACVRAFAKKGYNVALLARGKDGLGAAKQEVENMGRQALFYPVDVADARAVEEAAGKIELELGPIDIWVNNAMNSVFSPVKEMKAEEYKRVTEVTYLGQVNGTLAALKRMLPRNKGSIVFVGSALAYRGIPLQSAYCASKHAIQGFFDSLRTELKHDKSKVRITMVELPALNTTQFGFVKSRLPKKPRPMGTIYQPEVAADAIVYAAEHNRREIMVGFSTLKAIIGNKIAPWFADSVLARNAFEGQKTDKPENPYKRHNLWKPIPGDHGAHGEFGKQAKSSSIQLRISKHWISFLIVLVLLILLIFLIIGWLF</sequence>
<dbReference type="PROSITE" id="PS00061">
    <property type="entry name" value="ADH_SHORT"/>
    <property type="match status" value="1"/>
</dbReference>
<dbReference type="InterPro" id="IPR057326">
    <property type="entry name" value="KR_dom"/>
</dbReference>
<dbReference type="Proteomes" id="UP000611723">
    <property type="component" value="Unassembled WGS sequence"/>
</dbReference>
<dbReference type="Pfam" id="PF00106">
    <property type="entry name" value="adh_short"/>
    <property type="match status" value="1"/>
</dbReference>
<evidence type="ECO:0000256" key="1">
    <source>
        <dbReference type="ARBA" id="ARBA00006484"/>
    </source>
</evidence>
<keyword evidence="4" id="KW-0812">Transmembrane</keyword>
<evidence type="ECO:0000256" key="2">
    <source>
        <dbReference type="ARBA" id="ARBA00023002"/>
    </source>
</evidence>
<dbReference type="PANTHER" id="PTHR44196:SF1">
    <property type="entry name" value="DEHYDROGENASE_REDUCTASE SDR FAMILY MEMBER 7B"/>
    <property type="match status" value="1"/>
</dbReference>
<dbReference type="SUPFAM" id="SSF51735">
    <property type="entry name" value="NAD(P)-binding Rossmann-fold domains"/>
    <property type="match status" value="1"/>
</dbReference>
<comment type="similarity">
    <text evidence="1 3">Belongs to the short-chain dehydrogenases/reductases (SDR) family.</text>
</comment>
<dbReference type="EMBL" id="JAEQBW010000001">
    <property type="protein sequence ID" value="MBK6264055.1"/>
    <property type="molecule type" value="Genomic_DNA"/>
</dbReference>
<gene>
    <name evidence="6" type="ORF">JKA74_03315</name>
</gene>
<evidence type="ECO:0000256" key="3">
    <source>
        <dbReference type="RuleBase" id="RU000363"/>
    </source>
</evidence>
<protein>
    <submittedName>
        <fullName evidence="6">SDR family oxidoreductase</fullName>
    </submittedName>
</protein>
<dbReference type="Gene3D" id="3.40.50.720">
    <property type="entry name" value="NAD(P)-binding Rossmann-like Domain"/>
    <property type="match status" value="1"/>
</dbReference>
<proteinExistence type="inferred from homology"/>
<evidence type="ECO:0000313" key="7">
    <source>
        <dbReference type="Proteomes" id="UP000611723"/>
    </source>
</evidence>
<evidence type="ECO:0000256" key="4">
    <source>
        <dbReference type="SAM" id="Phobius"/>
    </source>
</evidence>
<dbReference type="InterPro" id="IPR002347">
    <property type="entry name" value="SDR_fam"/>
</dbReference>
<dbReference type="PRINTS" id="PR00080">
    <property type="entry name" value="SDRFAMILY"/>
</dbReference>
<comment type="caution">
    <text evidence="6">The sequence shown here is derived from an EMBL/GenBank/DDBJ whole genome shotgun (WGS) entry which is preliminary data.</text>
</comment>
<keyword evidence="7" id="KW-1185">Reference proteome</keyword>
<dbReference type="PANTHER" id="PTHR44196">
    <property type="entry name" value="DEHYDROGENASE/REDUCTASE SDR FAMILY MEMBER 7B"/>
    <property type="match status" value="1"/>
</dbReference>
<name>A0A935C5X5_9BACT</name>
<dbReference type="NCBIfam" id="NF005495">
    <property type="entry name" value="PRK07109.1"/>
    <property type="match status" value="1"/>
</dbReference>
<reference evidence="6" key="1">
    <citation type="submission" date="2021-01" db="EMBL/GenBank/DDBJ databases">
        <title>Marivirga aurantiaca sp. nov., isolated from intertidal surface sediments.</title>
        <authorList>
            <person name="Zhang M."/>
        </authorList>
    </citation>
    <scope>NUCLEOTIDE SEQUENCE</scope>
    <source>
        <strain evidence="6">S37H4</strain>
    </source>
</reference>
<dbReference type="InterPro" id="IPR036291">
    <property type="entry name" value="NAD(P)-bd_dom_sf"/>
</dbReference>
<keyword evidence="4" id="KW-1133">Transmembrane helix</keyword>
<dbReference type="InterPro" id="IPR020904">
    <property type="entry name" value="Sc_DH/Rdtase_CS"/>
</dbReference>
<dbReference type="GO" id="GO:0016491">
    <property type="term" value="F:oxidoreductase activity"/>
    <property type="evidence" value="ECO:0007669"/>
    <property type="project" value="UniProtKB-KW"/>
</dbReference>
<keyword evidence="2" id="KW-0560">Oxidoreductase</keyword>
<keyword evidence="4" id="KW-0472">Membrane</keyword>
<dbReference type="AlphaFoldDB" id="A0A935C5X5"/>
<dbReference type="PRINTS" id="PR00081">
    <property type="entry name" value="GDHRDH"/>
</dbReference>